<dbReference type="AlphaFoldDB" id="A0A5M6HQM9"/>
<comment type="caution">
    <text evidence="6">The sequence shown here is derived from an EMBL/GenBank/DDBJ whole genome shotgun (WGS) entry which is preliminary data.</text>
</comment>
<dbReference type="RefSeq" id="WP_150098418.1">
    <property type="nucleotide sequence ID" value="NZ_VWPL01000031.1"/>
</dbReference>
<keyword evidence="7" id="KW-1185">Reference proteome</keyword>
<evidence type="ECO:0000313" key="6">
    <source>
        <dbReference type="EMBL" id="KAA5598151.1"/>
    </source>
</evidence>
<dbReference type="SMART" id="SM00028">
    <property type="entry name" value="TPR"/>
    <property type="match status" value="3"/>
</dbReference>
<sequence>MMLPSRPLTAALLALAFVLPVAAQSPLRPPERPPEPPKELKRPSGRADLDRLFTLLQHAPDRETAKLVESRIWGQWFHSGSDTADLLMSRARAAMDDNDTEVALQLLDALVTVVPDYVEAWNRRATVNYLRKDYSGALHDVAETLAREPRHFGALMGLGLILEDIGQEKQALEAFRQALALNPYLERVPDLIKQLAPKVEGREI</sequence>
<evidence type="ECO:0000256" key="2">
    <source>
        <dbReference type="ARBA" id="ARBA00022803"/>
    </source>
</evidence>
<organism evidence="6 7">
    <name type="scientific">Blastochloris sulfoviridis</name>
    <dbReference type="NCBI Taxonomy" id="50712"/>
    <lineage>
        <taxon>Bacteria</taxon>
        <taxon>Pseudomonadati</taxon>
        <taxon>Pseudomonadota</taxon>
        <taxon>Alphaproteobacteria</taxon>
        <taxon>Hyphomicrobiales</taxon>
        <taxon>Blastochloridaceae</taxon>
        <taxon>Blastochloris</taxon>
    </lineage>
</organism>
<keyword evidence="2 3" id="KW-0802">TPR repeat</keyword>
<keyword evidence="5" id="KW-0732">Signal</keyword>
<protein>
    <submittedName>
        <fullName evidence="6">Tetratricopeptide repeat protein</fullName>
    </submittedName>
</protein>
<evidence type="ECO:0000313" key="7">
    <source>
        <dbReference type="Proteomes" id="UP000323886"/>
    </source>
</evidence>
<dbReference type="Proteomes" id="UP000323886">
    <property type="component" value="Unassembled WGS sequence"/>
</dbReference>
<feature type="chain" id="PRO_5024455415" evidence="5">
    <location>
        <begin position="24"/>
        <end position="204"/>
    </location>
</feature>
<feature type="region of interest" description="Disordered" evidence="4">
    <location>
        <begin position="25"/>
        <end position="44"/>
    </location>
</feature>
<evidence type="ECO:0000256" key="3">
    <source>
        <dbReference type="PROSITE-ProRule" id="PRU00339"/>
    </source>
</evidence>
<dbReference type="PROSITE" id="PS50293">
    <property type="entry name" value="TPR_REGION"/>
    <property type="match status" value="1"/>
</dbReference>
<dbReference type="InterPro" id="IPR013105">
    <property type="entry name" value="TPR_2"/>
</dbReference>
<dbReference type="EMBL" id="VWPL01000031">
    <property type="protein sequence ID" value="KAA5598151.1"/>
    <property type="molecule type" value="Genomic_DNA"/>
</dbReference>
<dbReference type="OrthoDB" id="9815010at2"/>
<feature type="compositionally biased region" description="Basic and acidic residues" evidence="4">
    <location>
        <begin position="29"/>
        <end position="44"/>
    </location>
</feature>
<dbReference type="SUPFAM" id="SSF48452">
    <property type="entry name" value="TPR-like"/>
    <property type="match status" value="1"/>
</dbReference>
<evidence type="ECO:0000256" key="1">
    <source>
        <dbReference type="ARBA" id="ARBA00022737"/>
    </source>
</evidence>
<keyword evidence="1" id="KW-0677">Repeat</keyword>
<dbReference type="Pfam" id="PF07719">
    <property type="entry name" value="TPR_2"/>
    <property type="match status" value="1"/>
</dbReference>
<feature type="signal peptide" evidence="5">
    <location>
        <begin position="1"/>
        <end position="23"/>
    </location>
</feature>
<accession>A0A5M6HQM9</accession>
<reference evidence="6 7" key="1">
    <citation type="submission" date="2019-09" db="EMBL/GenBank/DDBJ databases">
        <title>Draft Whole-Genome sequence of Blastochloris sulfoviridis DSM 729.</title>
        <authorList>
            <person name="Meyer T.E."/>
            <person name="Kyndt J.A."/>
        </authorList>
    </citation>
    <scope>NUCLEOTIDE SEQUENCE [LARGE SCALE GENOMIC DNA]</scope>
    <source>
        <strain evidence="6 7">DSM 729</strain>
    </source>
</reference>
<dbReference type="PROSITE" id="PS50005">
    <property type="entry name" value="TPR"/>
    <property type="match status" value="1"/>
</dbReference>
<feature type="repeat" description="TPR" evidence="3">
    <location>
        <begin position="152"/>
        <end position="185"/>
    </location>
</feature>
<name>A0A5M6HQM9_9HYPH</name>
<proteinExistence type="predicted"/>
<gene>
    <name evidence="6" type="ORF">F1193_13975</name>
</gene>
<dbReference type="Pfam" id="PF13432">
    <property type="entry name" value="TPR_16"/>
    <property type="match status" value="1"/>
</dbReference>
<evidence type="ECO:0000256" key="5">
    <source>
        <dbReference type="SAM" id="SignalP"/>
    </source>
</evidence>
<evidence type="ECO:0000256" key="4">
    <source>
        <dbReference type="SAM" id="MobiDB-lite"/>
    </source>
</evidence>
<dbReference type="Gene3D" id="1.25.40.10">
    <property type="entry name" value="Tetratricopeptide repeat domain"/>
    <property type="match status" value="1"/>
</dbReference>
<dbReference type="InterPro" id="IPR019734">
    <property type="entry name" value="TPR_rpt"/>
</dbReference>
<dbReference type="InterPro" id="IPR011990">
    <property type="entry name" value="TPR-like_helical_dom_sf"/>
</dbReference>